<evidence type="ECO:0000256" key="1">
    <source>
        <dbReference type="SAM" id="MobiDB-lite"/>
    </source>
</evidence>
<dbReference type="AlphaFoldDB" id="A0A6S6WLK0"/>
<sequence>MRNFQMLAGFILLVLSMHASQAREILVRVTDKNGEALPQVVVSTEHPAASEASATAVMDQVDRLFAPFILAIRPGMAVDFPNSDNIRHQVYSFSATRPFELPLYSNRNAPTITFPEAGIVVLGCNIHDHMRAYLYVSPHLQSLTTNAQGEVTLEVAEGATELFFWYPSLGDSTTAEHNLTIAADQKVVDYQLAVAQQQQMPPPPSPLQERFNRLKNNVN</sequence>
<keyword evidence="4" id="KW-1185">Reference proteome</keyword>
<dbReference type="CDD" id="cd04221">
    <property type="entry name" value="MauL"/>
    <property type="match status" value="1"/>
</dbReference>
<evidence type="ECO:0000313" key="4">
    <source>
        <dbReference type="Proteomes" id="UP000481517"/>
    </source>
</evidence>
<dbReference type="SUPFAM" id="SSF49503">
    <property type="entry name" value="Cupredoxins"/>
    <property type="match status" value="1"/>
</dbReference>
<feature type="chain" id="PRO_5028925830" description="Methylamine utilization protein" evidence="2">
    <location>
        <begin position="23"/>
        <end position="219"/>
    </location>
</feature>
<dbReference type="RefSeq" id="WP_173919257.1">
    <property type="nucleotide sequence ID" value="NZ_CADCXY010000001.1"/>
</dbReference>
<dbReference type="InterPro" id="IPR034242">
    <property type="entry name" value="MauL"/>
</dbReference>
<evidence type="ECO:0008006" key="5">
    <source>
        <dbReference type="Google" id="ProtNLM"/>
    </source>
</evidence>
<evidence type="ECO:0000313" key="3">
    <source>
        <dbReference type="EMBL" id="CAB0149628.1"/>
    </source>
</evidence>
<dbReference type="EMBL" id="CADCXY010000001">
    <property type="protein sequence ID" value="CAB0149628.1"/>
    <property type="molecule type" value="Genomic_DNA"/>
</dbReference>
<protein>
    <recommendedName>
        <fullName evidence="5">Methylamine utilization protein</fullName>
    </recommendedName>
</protein>
<dbReference type="Gene3D" id="2.60.40.420">
    <property type="entry name" value="Cupredoxins - blue copper proteins"/>
    <property type="match status" value="1"/>
</dbReference>
<evidence type="ECO:0000256" key="2">
    <source>
        <dbReference type="SAM" id="SignalP"/>
    </source>
</evidence>
<name>A0A6S6WLK0_9GAMM</name>
<dbReference type="Proteomes" id="UP000481517">
    <property type="component" value="Unassembled WGS sequence"/>
</dbReference>
<accession>A0A6S6WLK0</accession>
<reference evidence="3 4" key="1">
    <citation type="submission" date="2020-02" db="EMBL/GenBank/DDBJ databases">
        <authorList>
            <person name="Rodrigo-Torres L."/>
            <person name="Arahal R. D."/>
            <person name="Lucena T."/>
        </authorList>
    </citation>
    <scope>NUCLEOTIDE SEQUENCE [LARGE SCALE GENOMIC DNA]</scope>
    <source>
        <strain evidence="3 4">CECT 9734</strain>
    </source>
</reference>
<feature type="signal peptide" evidence="2">
    <location>
        <begin position="1"/>
        <end position="22"/>
    </location>
</feature>
<organism evidence="3 4">
    <name type="scientific">Pseudidiomarina piscicola</name>
    <dbReference type="NCBI Taxonomy" id="2614830"/>
    <lineage>
        <taxon>Bacteria</taxon>
        <taxon>Pseudomonadati</taxon>
        <taxon>Pseudomonadota</taxon>
        <taxon>Gammaproteobacteria</taxon>
        <taxon>Alteromonadales</taxon>
        <taxon>Idiomarinaceae</taxon>
        <taxon>Pseudidiomarina</taxon>
    </lineage>
</organism>
<dbReference type="InterPro" id="IPR008972">
    <property type="entry name" value="Cupredoxin"/>
</dbReference>
<gene>
    <name evidence="3" type="ORF">PSI9734_00204</name>
</gene>
<keyword evidence="2" id="KW-0732">Signal</keyword>
<feature type="region of interest" description="Disordered" evidence="1">
    <location>
        <begin position="198"/>
        <end position="219"/>
    </location>
</feature>
<proteinExistence type="predicted"/>